<reference evidence="2 3" key="2">
    <citation type="journal article" date="2009" name="PLoS ONE">
        <title>An integrated genetic and cytogenetic map of the cucumber genome.</title>
        <authorList>
            <person name="Ren Y."/>
            <person name="Zhang Z."/>
            <person name="Liu J."/>
            <person name="Staub J.E."/>
            <person name="Han Y."/>
            <person name="Cheng Z."/>
            <person name="Li X."/>
            <person name="Lu J."/>
            <person name="Miao H."/>
            <person name="Kang H."/>
            <person name="Xie B."/>
            <person name="Gu X."/>
            <person name="Wang X."/>
            <person name="Du Y."/>
            <person name="Jin W."/>
            <person name="Huang S."/>
        </authorList>
    </citation>
    <scope>NUCLEOTIDE SEQUENCE [LARGE SCALE GENOMIC DNA]</scope>
    <source>
        <strain evidence="3">cv. 9930</strain>
    </source>
</reference>
<keyword evidence="3" id="KW-1185">Reference proteome</keyword>
<evidence type="ECO:0000313" key="2">
    <source>
        <dbReference type="EMBL" id="KGN57818.1"/>
    </source>
</evidence>
<gene>
    <name evidence="2" type="ORF">Csa_3G319300</name>
</gene>
<name>A0A0A0L7N2_CUCSA</name>
<proteinExistence type="predicted"/>
<organism evidence="2 3">
    <name type="scientific">Cucumis sativus</name>
    <name type="common">Cucumber</name>
    <dbReference type="NCBI Taxonomy" id="3659"/>
    <lineage>
        <taxon>Eukaryota</taxon>
        <taxon>Viridiplantae</taxon>
        <taxon>Streptophyta</taxon>
        <taxon>Embryophyta</taxon>
        <taxon>Tracheophyta</taxon>
        <taxon>Spermatophyta</taxon>
        <taxon>Magnoliopsida</taxon>
        <taxon>eudicotyledons</taxon>
        <taxon>Gunneridae</taxon>
        <taxon>Pentapetalae</taxon>
        <taxon>rosids</taxon>
        <taxon>fabids</taxon>
        <taxon>Cucurbitales</taxon>
        <taxon>Cucurbitaceae</taxon>
        <taxon>Benincaseae</taxon>
        <taxon>Cucumis</taxon>
    </lineage>
</organism>
<dbReference type="EMBL" id="CM002924">
    <property type="protein sequence ID" value="KGN57818.1"/>
    <property type="molecule type" value="Genomic_DNA"/>
</dbReference>
<dbReference type="Gramene" id="KGN57818">
    <property type="protein sequence ID" value="KGN57818"/>
    <property type="gene ID" value="Csa_3G319300"/>
</dbReference>
<reference evidence="2 3" key="4">
    <citation type="journal article" date="2011" name="BMC Genomics">
        <title>RNA-Seq improves annotation of protein-coding genes in the cucumber genome.</title>
        <authorList>
            <person name="Li Z."/>
            <person name="Zhang Z."/>
            <person name="Yan P."/>
            <person name="Huang S."/>
            <person name="Fei Z."/>
            <person name="Lin K."/>
        </authorList>
    </citation>
    <scope>NUCLEOTIDE SEQUENCE [LARGE SCALE GENOMIC DNA]</scope>
    <source>
        <strain evidence="3">cv. 9930</strain>
    </source>
</reference>
<feature type="compositionally biased region" description="Basic and acidic residues" evidence="1">
    <location>
        <begin position="19"/>
        <end position="40"/>
    </location>
</feature>
<protein>
    <submittedName>
        <fullName evidence="2">Uncharacterized protein</fullName>
    </submittedName>
</protein>
<dbReference type="Proteomes" id="UP000029981">
    <property type="component" value="Chromosome 3"/>
</dbReference>
<evidence type="ECO:0000313" key="3">
    <source>
        <dbReference type="Proteomes" id="UP000029981"/>
    </source>
</evidence>
<reference evidence="2 3" key="3">
    <citation type="journal article" date="2010" name="BMC Genomics">
        <title>Transcriptome sequencing and comparative analysis of cucumber flowers with different sex types.</title>
        <authorList>
            <person name="Guo S."/>
            <person name="Zheng Y."/>
            <person name="Joung J.G."/>
            <person name="Liu S."/>
            <person name="Zhang Z."/>
            <person name="Crasta O.R."/>
            <person name="Sobral B.W."/>
            <person name="Xu Y."/>
            <person name="Huang S."/>
            <person name="Fei Z."/>
        </authorList>
    </citation>
    <scope>NUCLEOTIDE SEQUENCE [LARGE SCALE GENOMIC DNA]</scope>
    <source>
        <strain evidence="3">cv. 9930</strain>
    </source>
</reference>
<feature type="compositionally biased region" description="Basic and acidic residues" evidence="1">
    <location>
        <begin position="47"/>
        <end position="62"/>
    </location>
</feature>
<dbReference type="AlphaFoldDB" id="A0A0A0L7N2"/>
<accession>A0A0A0L7N2</accession>
<feature type="region of interest" description="Disordered" evidence="1">
    <location>
        <begin position="1"/>
        <end position="62"/>
    </location>
</feature>
<evidence type="ECO:0000256" key="1">
    <source>
        <dbReference type="SAM" id="MobiDB-lite"/>
    </source>
</evidence>
<sequence>MKMSIQEENGDEQITGNLPKDEDVDPRREWRRTENGERTHVNSCRRKTNEGLAKDEDEGRRSANCRREYVKDILS</sequence>
<reference evidence="2 3" key="1">
    <citation type="journal article" date="2009" name="Nat. Genet.">
        <title>The genome of the cucumber, Cucumis sativus L.</title>
        <authorList>
            <person name="Huang S."/>
            <person name="Li R."/>
            <person name="Zhang Z."/>
            <person name="Li L."/>
            <person name="Gu X."/>
            <person name="Fan W."/>
            <person name="Lucas W.J."/>
            <person name="Wang X."/>
            <person name="Xie B."/>
            <person name="Ni P."/>
            <person name="Ren Y."/>
            <person name="Zhu H."/>
            <person name="Li J."/>
            <person name="Lin K."/>
            <person name="Jin W."/>
            <person name="Fei Z."/>
            <person name="Li G."/>
            <person name="Staub J."/>
            <person name="Kilian A."/>
            <person name="van der Vossen E.A."/>
            <person name="Wu Y."/>
            <person name="Guo J."/>
            <person name="He J."/>
            <person name="Jia Z."/>
            <person name="Ren Y."/>
            <person name="Tian G."/>
            <person name="Lu Y."/>
            <person name="Ruan J."/>
            <person name="Qian W."/>
            <person name="Wang M."/>
            <person name="Huang Q."/>
            <person name="Li B."/>
            <person name="Xuan Z."/>
            <person name="Cao J."/>
            <person name="Asan"/>
            <person name="Wu Z."/>
            <person name="Zhang J."/>
            <person name="Cai Q."/>
            <person name="Bai Y."/>
            <person name="Zhao B."/>
            <person name="Han Y."/>
            <person name="Li Y."/>
            <person name="Li X."/>
            <person name="Wang S."/>
            <person name="Shi Q."/>
            <person name="Liu S."/>
            <person name="Cho W.K."/>
            <person name="Kim J.Y."/>
            <person name="Xu Y."/>
            <person name="Heller-Uszynska K."/>
            <person name="Miao H."/>
            <person name="Cheng Z."/>
            <person name="Zhang S."/>
            <person name="Wu J."/>
            <person name="Yang Y."/>
            <person name="Kang H."/>
            <person name="Li M."/>
            <person name="Liang H."/>
            <person name="Ren X."/>
            <person name="Shi Z."/>
            <person name="Wen M."/>
            <person name="Jian M."/>
            <person name="Yang H."/>
            <person name="Zhang G."/>
            <person name="Yang Z."/>
            <person name="Chen R."/>
            <person name="Liu S."/>
            <person name="Li J."/>
            <person name="Ma L."/>
            <person name="Liu H."/>
            <person name="Zhou Y."/>
            <person name="Zhao J."/>
            <person name="Fang X."/>
            <person name="Li G."/>
            <person name="Fang L."/>
            <person name="Li Y."/>
            <person name="Liu D."/>
            <person name="Zheng H."/>
            <person name="Zhang Y."/>
            <person name="Qin N."/>
            <person name="Li Z."/>
            <person name="Yang G."/>
            <person name="Yang S."/>
            <person name="Bolund L."/>
            <person name="Kristiansen K."/>
            <person name="Zheng H."/>
            <person name="Li S."/>
            <person name="Zhang X."/>
            <person name="Yang H."/>
            <person name="Wang J."/>
            <person name="Sun R."/>
            <person name="Zhang B."/>
            <person name="Jiang S."/>
            <person name="Wang J."/>
            <person name="Du Y."/>
            <person name="Li S."/>
        </authorList>
    </citation>
    <scope>NUCLEOTIDE SEQUENCE [LARGE SCALE GENOMIC DNA]</scope>
    <source>
        <strain evidence="3">cv. 9930</strain>
    </source>
</reference>